<dbReference type="PANTHER" id="PTHR48051">
    <property type="match status" value="1"/>
</dbReference>
<keyword evidence="6" id="KW-0832">Ubl conjugation</keyword>
<evidence type="ECO:0000313" key="9">
    <source>
        <dbReference type="EMBL" id="VVO56887.1"/>
    </source>
</evidence>
<dbReference type="EMBL" id="CABVIE010000002">
    <property type="protein sequence ID" value="VVO56887.1"/>
    <property type="molecule type" value="Genomic_DNA"/>
</dbReference>
<dbReference type="InterPro" id="IPR032675">
    <property type="entry name" value="LRR_dom_sf"/>
</dbReference>
<accession>A0A8H2NPL9</accession>
<dbReference type="Pfam" id="PF20178">
    <property type="entry name" value="ToxA_N"/>
    <property type="match status" value="1"/>
</dbReference>
<proteinExistence type="inferred from homology"/>
<keyword evidence="3" id="KW-0433">Leucine-rich repeat</keyword>
<keyword evidence="6" id="KW-0964">Secreted</keyword>
<feature type="region of interest" description="Disordered" evidence="7">
    <location>
        <begin position="1"/>
        <end position="37"/>
    </location>
</feature>
<evidence type="ECO:0000259" key="8">
    <source>
        <dbReference type="PROSITE" id="PS52053"/>
    </source>
</evidence>
<keyword evidence="6" id="KW-0808">Transferase</keyword>
<comment type="catalytic activity">
    <reaction evidence="1">
        <text>S-ubiquitinyl-[E2 ubiquitin-conjugating enzyme]-L-cysteine + [acceptor protein]-L-lysine = [E2 ubiquitin-conjugating enzyme]-L-cysteine + N(6)-ubiquitinyl-[acceptor protein]-L-lysine.</text>
        <dbReference type="EC" id="2.3.2.27"/>
    </reaction>
</comment>
<comment type="PTM">
    <text evidence="6">Ubiquitinated in the presence of host E1 ubiquitin-activating enzyme, E2 ubiquitin-conjugating enzyme and ubiquitin.</text>
</comment>
<dbReference type="InterPro" id="IPR046673">
    <property type="entry name" value="ToxA_N"/>
</dbReference>
<dbReference type="InterPro" id="IPR003591">
    <property type="entry name" value="Leu-rich_rpt_typical-subtyp"/>
</dbReference>
<dbReference type="GO" id="GO:0005737">
    <property type="term" value="C:cytoplasm"/>
    <property type="evidence" value="ECO:0007669"/>
    <property type="project" value="TreeGrafter"/>
</dbReference>
<keyword evidence="6" id="KW-0833">Ubl conjugation pathway</keyword>
<dbReference type="GO" id="GO:0061630">
    <property type="term" value="F:ubiquitin protein ligase activity"/>
    <property type="evidence" value="ECO:0007669"/>
    <property type="project" value="UniProtKB-EC"/>
</dbReference>
<comment type="similarity">
    <text evidence="6">Belongs to the LRR-containing bacterial E3 ligase family.</text>
</comment>
<evidence type="ECO:0000256" key="2">
    <source>
        <dbReference type="ARBA" id="ARBA00012483"/>
    </source>
</evidence>
<feature type="region of interest" description="Disordered" evidence="7">
    <location>
        <begin position="1907"/>
        <end position="1934"/>
    </location>
</feature>
<evidence type="ECO:0000256" key="5">
    <source>
        <dbReference type="ARBA" id="ARBA00023026"/>
    </source>
</evidence>
<dbReference type="Proteomes" id="UP000325723">
    <property type="component" value="Unassembled WGS sequence"/>
</dbReference>
<gene>
    <name evidence="9" type="ORF">PS900_00588</name>
</gene>
<dbReference type="SMART" id="SM00369">
    <property type="entry name" value="LRR_TYP"/>
    <property type="match status" value="8"/>
</dbReference>
<feature type="compositionally biased region" description="Acidic residues" evidence="7">
    <location>
        <begin position="1915"/>
        <end position="1928"/>
    </location>
</feature>
<evidence type="ECO:0000256" key="3">
    <source>
        <dbReference type="ARBA" id="ARBA00022614"/>
    </source>
</evidence>
<feature type="compositionally biased region" description="Polar residues" evidence="7">
    <location>
        <begin position="1"/>
        <end position="14"/>
    </location>
</feature>
<dbReference type="Gene3D" id="1.20.1270.130">
    <property type="entry name" value="Shigella T3SS effector IpaH domain"/>
    <property type="match status" value="1"/>
</dbReference>
<dbReference type="Pfam" id="PF14496">
    <property type="entry name" value="NEL"/>
    <property type="match status" value="1"/>
</dbReference>
<dbReference type="InterPro" id="IPR029487">
    <property type="entry name" value="NEL_dom"/>
</dbReference>
<protein>
    <recommendedName>
        <fullName evidence="2">RING-type E3 ubiquitin transferase</fullName>
        <ecNumber evidence="2">2.3.2.27</ecNumber>
    </recommendedName>
</protein>
<feature type="active site" description="Glycyl thioester intermediate" evidence="6">
    <location>
        <position position="2015"/>
    </location>
</feature>
<dbReference type="Pfam" id="PF00560">
    <property type="entry name" value="LRR_1"/>
    <property type="match status" value="1"/>
</dbReference>
<keyword evidence="4" id="KW-0677">Repeat</keyword>
<dbReference type="PROSITE" id="PS52053">
    <property type="entry name" value="NEL"/>
    <property type="match status" value="1"/>
</dbReference>
<reference evidence="9 10" key="1">
    <citation type="submission" date="2019-09" db="EMBL/GenBank/DDBJ databases">
        <authorList>
            <person name="Chandra G."/>
            <person name="Truman W A."/>
        </authorList>
    </citation>
    <scope>NUCLEOTIDE SEQUENCE [LARGE SCALE GENOMIC DNA]</scope>
    <source>
        <strain evidence="9">PS900</strain>
    </source>
</reference>
<evidence type="ECO:0000256" key="7">
    <source>
        <dbReference type="SAM" id="MobiDB-lite"/>
    </source>
</evidence>
<dbReference type="Gene3D" id="3.80.10.10">
    <property type="entry name" value="Ribonuclease Inhibitor"/>
    <property type="match status" value="3"/>
</dbReference>
<dbReference type="InterPro" id="IPR050216">
    <property type="entry name" value="LRR_domain-containing"/>
</dbReference>
<dbReference type="InterPro" id="IPR001611">
    <property type="entry name" value="Leu-rich_rpt"/>
</dbReference>
<dbReference type="GO" id="GO:0016567">
    <property type="term" value="P:protein ubiquitination"/>
    <property type="evidence" value="ECO:0007669"/>
    <property type="project" value="InterPro"/>
</dbReference>
<evidence type="ECO:0000256" key="4">
    <source>
        <dbReference type="ARBA" id="ARBA00022737"/>
    </source>
</evidence>
<comment type="caution">
    <text evidence="9">The sequence shown here is derived from an EMBL/GenBank/DDBJ whole genome shotgun (WGS) entry which is preliminary data.</text>
</comment>
<dbReference type="EC" id="2.3.2.27" evidence="2"/>
<evidence type="ECO:0000256" key="1">
    <source>
        <dbReference type="ARBA" id="ARBA00000900"/>
    </source>
</evidence>
<dbReference type="Gene3D" id="1.20.58.360">
    <property type="entry name" value="Shigella T3SS effector IpaH defines"/>
    <property type="match status" value="1"/>
</dbReference>
<name>A0A8H2NPL9_PSEFL</name>
<dbReference type="SUPFAM" id="SSF52058">
    <property type="entry name" value="L domain-like"/>
    <property type="match status" value="2"/>
</dbReference>
<sequence>MSISSRTSPPTSKVESPIEGSESKRLLPGKSSMHSESLERMTPDWLINATSPRRAAIKDSATPLPGWYVHASGVQQQALRASFNASFISQTRLDQTMSALHDAETFAGPILAKALKDRFSIEVDVNKTWVCLRRPLEVGVLDIEVSSFEVLKLSLLQAALHNFEASECEEGAFHRGSGFVVETPTPGTFKDAALGMTVRQFLSLCRTLDIGAQYQTCVNRFFQPADTRAQANLREQFIDSQKTAMRAAADLALLKKDIEPQDYAMILSVIGGEVHPRMGDRQVWFRDLILMKRRMTGCVVFSISEQYRYTSDFIVYIPHDPEHPLKRYTSAQLRDEFKRQFTAGNSRSASDGRPTAHQRFFSQFVAYADRPYYFSQFTRKAADSPSDPMQSIWIKVARYIPPISTFVGIKELPPETRGKREPVEDPYLDPMGTTRKDVAGIWSANTDLWTYLYEQNRAKVIADARSHAVPTAEVDAKARAAKLNHLLEIGMLGLNMASMFVPVLGEIMLTVMAGQLLYESFEGVIEWSEGDRVAAKAHLIDVAENLALIAAMAGAGKVLGKIAPVAPEPVIEGLDAIKRPDGATRLWKPDLKAYEYNVELGDDIAPNALGQFRANRRTYIRQAGKVYEITFDSTLKKWRIKHPSDAEAWRPILEHNGHGAWHHTLERPLEWDRLTLLRRMGHATEALTDEQLLTIADASGTRDNALRKMHLDHLPPPPGLAELLSAFEAGPGNTEAVKGPVAMLRRACPGLSEPAANRVLLDANAEELARWQTTRRIPLSMLEESRWYARQGRVNRAFAGLHLERMASADSRWLALHSLEKLPGWSDSVRLEVRDGHVEGPLIDGIGSQTAVTRKYVVKKGPAYQAFDERGEELNGIPRNGDNFYPSIMHALPDSARQALGVPHVAQGSQLRTAIIDHAVAHRAELAQSLEARTDKHATFKPPVRVNERLVGYYASGRGQGINPLLATRVRDVYPALTEQQANGFVLAQLRAGKTDAQIYGLLQARLREWETLEATLDHWVGEPSSGSALERMLGGKASVAQSLKDSWRNSPLAAEHARFTLLDLTSDEALPALSADFSHVRDLYVRGRCITDANADALLANFPRLRKLRINATGDQFSNVPEVIGRMPELTDLNLYSSAPYAADMPSRLGALTRLEYLNVHCSGFAPIALDVSQLRNLRLLEVLAPSLFEWPAGVLDLPRLERLNLKDTGIRTLPDGIFNGHEKLWSGLSLDWSNVLRENFRPAYEYAKRQSPHLVDLEAMVRDYSKGELRRLGEDSNENHEALFTQFVEQWQDAEARYGAIEALSEQHHVLNRNLNDWTHRARPMPMAINEVVGRTILGNSVRASWRNGVFKRYGATANASVLDLSNLALSDLPELAPGAFSEVQTLHLRGSNASVEQIRGFISRFTELQTLDLRACGLTEIPIGPNDLGKLTQLDLSSNGIVVDSGVQQGLEGLRTLEHLDLSSNPLNTLDVSAMSHLRALNLRSTELREWPAGAQDLPELTWLDLRDSRVSELPVAVLESEVLLKTNLVGAPLTAQAEAMLKAAWQKIEVSKGLPEGVLELFALEPVPLAFPPSESGFSIARHLLLLPQVPSGEGSGVVTKRLQRLNPALVDEQASQALEQMRQRGATDVQIDERLAGWEQTFDALTRQLNGWLFTRGTQGTGWMTSSSIRRLGALRILECWREGLIGADGVADAVLNLNGLQLGDLPELPTTFEHVGTLNLTSVKLTRQGSDGFLNAFTRLKILELNGNGLDAIPEPVRHMDTLERLELSSNRLDDAEHVSASLSNLERLKWLDLGYNELESFDIDVFEALVTLDLRNNILTQWPGGVLDAAHLRVLNLSGNYITSVPAQVLDGNHNVLMIGIDLSDNNLALESLERLRAYRDSGARDTVLGLSRTELDEALDDAHDQSDSIESDEELPDVEPDSAQKTPWLTNLTPEELAGKSQIWDQLAAEPDNAAFFHLLSRLKDTQEFRVANADLTRRVWTVMEAAASNSELREVLFASSATHGTCVDGRILTFSGLESKVFTHNALLDMPPGGLSVKGEALLKLSRQLFRLDKIDDLATKAAAHSGEDEAEVRLGYRIGLTEGWDDGLTLPGQPKHMTYASGVTRQQLAHARVEVANAERSDGFFEDLIQRDYWVGYLKEKYPEVFRALDEMESQGGEDDGGESADDAAFMSQLFELAAARNAKMIELSRKEVSELAGEEP</sequence>
<organism evidence="9 10">
    <name type="scientific">Pseudomonas fluorescens</name>
    <dbReference type="NCBI Taxonomy" id="294"/>
    <lineage>
        <taxon>Bacteria</taxon>
        <taxon>Pseudomonadati</taxon>
        <taxon>Pseudomonadota</taxon>
        <taxon>Gammaproteobacteria</taxon>
        <taxon>Pseudomonadales</taxon>
        <taxon>Pseudomonadaceae</taxon>
        <taxon>Pseudomonas</taxon>
    </lineage>
</organism>
<evidence type="ECO:0000256" key="6">
    <source>
        <dbReference type="PROSITE-ProRule" id="PRU01398"/>
    </source>
</evidence>
<keyword evidence="6" id="KW-1035">Host cytoplasm</keyword>
<evidence type="ECO:0000313" key="10">
    <source>
        <dbReference type="Proteomes" id="UP000325723"/>
    </source>
</evidence>
<dbReference type="GO" id="GO:0005576">
    <property type="term" value="C:extracellular region"/>
    <property type="evidence" value="ECO:0007669"/>
    <property type="project" value="UniProtKB-UniRule"/>
</dbReference>
<feature type="domain" description="NEL" evidence="8">
    <location>
        <begin position="1928"/>
        <end position="2211"/>
    </location>
</feature>
<dbReference type="PANTHER" id="PTHR48051:SF1">
    <property type="entry name" value="RAS SUPPRESSOR PROTEIN 1"/>
    <property type="match status" value="1"/>
</dbReference>
<keyword evidence="5" id="KW-0843">Virulence</keyword>
<dbReference type="PROSITE" id="PS51450">
    <property type="entry name" value="LRR"/>
    <property type="match status" value="1"/>
</dbReference>